<evidence type="ECO:0000313" key="3">
    <source>
        <dbReference type="Proteomes" id="UP001140979"/>
    </source>
</evidence>
<keyword evidence="1" id="KW-0732">Signal</keyword>
<evidence type="ECO:0000313" key="2">
    <source>
        <dbReference type="EMBL" id="MDE1242972.1"/>
    </source>
</evidence>
<dbReference type="RefSeq" id="WP_261915402.1">
    <property type="nucleotide sequence ID" value="NZ_JAKNBA010000021.1"/>
</dbReference>
<gene>
    <name evidence="2" type="ORF">L9W94_12620</name>
</gene>
<reference evidence="2" key="1">
    <citation type="submission" date="2022-02" db="EMBL/GenBank/DDBJ databases">
        <title>Emergence and expansion in Europe of a Vibrio aestuarianus clonal complex pathogenic for oysters.</title>
        <authorList>
            <person name="Mesnil A."/>
            <person name="Travers M.-A."/>
        </authorList>
    </citation>
    <scope>NUCLEOTIDE SEQUENCE</scope>
    <source>
        <strain evidence="2">19_064_11T1</strain>
    </source>
</reference>
<accession>A0A9X4EWZ1</accession>
<feature type="signal peptide" evidence="1">
    <location>
        <begin position="1"/>
        <end position="17"/>
    </location>
</feature>
<organism evidence="2 3">
    <name type="scientific">Vibrio aestuarianus</name>
    <dbReference type="NCBI Taxonomy" id="28171"/>
    <lineage>
        <taxon>Bacteria</taxon>
        <taxon>Pseudomonadati</taxon>
        <taxon>Pseudomonadota</taxon>
        <taxon>Gammaproteobacteria</taxon>
        <taxon>Vibrionales</taxon>
        <taxon>Vibrionaceae</taxon>
        <taxon>Vibrio</taxon>
    </lineage>
</organism>
<evidence type="ECO:0000256" key="1">
    <source>
        <dbReference type="SAM" id="SignalP"/>
    </source>
</evidence>
<dbReference type="Proteomes" id="UP001140979">
    <property type="component" value="Unassembled WGS sequence"/>
</dbReference>
<sequence length="263" mass="30359">MKWVSLLLVCFSAQVLAHERVLTLRLPTLQDNGHAYYHELLIEALKADGINANVVATEKSIPQKRITKMVENNQLSVMWLLQTKDRDAQYPSVNVPLTNGLIGQRILLIPPQLQSTFDQIHTLSDLQRSGLTAGLGISWYDVDVWRANNLHVYEQDGEWRGLYRKLSVEGPIHYFPRGMNEISYEAESYPYLAIEQRLILQYQSDFIFYLSQDAKPYKPIIERALIKARSSGLMDKLIDKHWRHSLDALHPENRTIIPLQLPE</sequence>
<dbReference type="EMBL" id="JAKNBA010000021">
    <property type="protein sequence ID" value="MDE1242972.1"/>
    <property type="molecule type" value="Genomic_DNA"/>
</dbReference>
<evidence type="ECO:0008006" key="4">
    <source>
        <dbReference type="Google" id="ProtNLM"/>
    </source>
</evidence>
<comment type="caution">
    <text evidence="2">The sequence shown here is derived from an EMBL/GenBank/DDBJ whole genome shotgun (WGS) entry which is preliminary data.</text>
</comment>
<name>A0A9X4EWZ1_9VIBR</name>
<protein>
    <recommendedName>
        <fullName evidence="4">Solute-binding protein family 3/N-terminal domain-containing protein</fullName>
    </recommendedName>
</protein>
<dbReference type="AlphaFoldDB" id="A0A9X4EWZ1"/>
<feature type="chain" id="PRO_5040896525" description="Solute-binding protein family 3/N-terminal domain-containing protein" evidence="1">
    <location>
        <begin position="18"/>
        <end position="263"/>
    </location>
</feature>
<dbReference type="SUPFAM" id="SSF53850">
    <property type="entry name" value="Periplasmic binding protein-like II"/>
    <property type="match status" value="1"/>
</dbReference>
<proteinExistence type="predicted"/>